<evidence type="ECO:0000313" key="6">
    <source>
        <dbReference type="Proteomes" id="UP000245469"/>
    </source>
</evidence>
<dbReference type="Proteomes" id="UP000245469">
    <property type="component" value="Unassembled WGS sequence"/>
</dbReference>
<organism evidence="5 6">
    <name type="scientific">Quadrisphaera granulorum</name>
    <dbReference type="NCBI Taxonomy" id="317664"/>
    <lineage>
        <taxon>Bacteria</taxon>
        <taxon>Bacillati</taxon>
        <taxon>Actinomycetota</taxon>
        <taxon>Actinomycetes</taxon>
        <taxon>Kineosporiales</taxon>
        <taxon>Kineosporiaceae</taxon>
        <taxon>Quadrisphaera</taxon>
    </lineage>
</organism>
<dbReference type="PROSITE" id="PS50987">
    <property type="entry name" value="HTH_ARSR_2"/>
    <property type="match status" value="1"/>
</dbReference>
<dbReference type="PANTHER" id="PTHR43132">
    <property type="entry name" value="ARSENICAL RESISTANCE OPERON REPRESSOR ARSR-RELATED"/>
    <property type="match status" value="1"/>
</dbReference>
<dbReference type="SUPFAM" id="SSF46785">
    <property type="entry name" value="Winged helix' DNA-binding domain"/>
    <property type="match status" value="1"/>
</dbReference>
<keyword evidence="3" id="KW-0804">Transcription</keyword>
<dbReference type="InterPro" id="IPR011991">
    <property type="entry name" value="ArsR-like_HTH"/>
</dbReference>
<keyword evidence="6" id="KW-1185">Reference proteome</keyword>
<dbReference type="InterPro" id="IPR051011">
    <property type="entry name" value="Metal_resp_trans_reg"/>
</dbReference>
<dbReference type="NCBIfam" id="NF033788">
    <property type="entry name" value="HTH_metalloreg"/>
    <property type="match status" value="1"/>
</dbReference>
<accession>A0A315ZMW4</accession>
<dbReference type="Gene3D" id="1.10.10.10">
    <property type="entry name" value="Winged helix-like DNA-binding domain superfamily/Winged helix DNA-binding domain"/>
    <property type="match status" value="1"/>
</dbReference>
<feature type="domain" description="HTH arsR-type" evidence="4">
    <location>
        <begin position="1"/>
        <end position="92"/>
    </location>
</feature>
<dbReference type="PRINTS" id="PR00778">
    <property type="entry name" value="HTHARSR"/>
</dbReference>
<evidence type="ECO:0000256" key="1">
    <source>
        <dbReference type="ARBA" id="ARBA00023015"/>
    </source>
</evidence>
<evidence type="ECO:0000256" key="3">
    <source>
        <dbReference type="ARBA" id="ARBA00023163"/>
    </source>
</evidence>
<keyword evidence="1" id="KW-0805">Transcription regulation</keyword>
<name>A0A315ZMW4_9ACTN</name>
<dbReference type="RefSeq" id="WP_170131666.1">
    <property type="nucleotide sequence ID" value="NZ_QGDQ01000043.1"/>
</dbReference>
<sequence length="96" mass="10695">MDAGTLDELLRALAHADRRAFVVACRDQEQSAGDLAALSELSLATVSEHLKVLRKTGLLWLERRGRFWMYRTDTALLAEVADQVAQLGGQAWGEKR</sequence>
<comment type="caution">
    <text evidence="5">The sequence shown here is derived from an EMBL/GenBank/DDBJ whole genome shotgun (WGS) entry which is preliminary data.</text>
</comment>
<reference evidence="5 6" key="1">
    <citation type="submission" date="2018-03" db="EMBL/GenBank/DDBJ databases">
        <title>Genomic Encyclopedia of Archaeal and Bacterial Type Strains, Phase II (KMG-II): from individual species to whole genera.</title>
        <authorList>
            <person name="Goeker M."/>
        </authorList>
    </citation>
    <scope>NUCLEOTIDE SEQUENCE [LARGE SCALE GENOMIC DNA]</scope>
    <source>
        <strain evidence="5 6">DSM 44889</strain>
    </source>
</reference>
<dbReference type="AlphaFoldDB" id="A0A315ZMW4"/>
<dbReference type="EMBL" id="QGDQ01000043">
    <property type="protein sequence ID" value="PWJ46975.1"/>
    <property type="molecule type" value="Genomic_DNA"/>
</dbReference>
<evidence type="ECO:0000313" key="5">
    <source>
        <dbReference type="EMBL" id="PWJ46975.1"/>
    </source>
</evidence>
<evidence type="ECO:0000256" key="2">
    <source>
        <dbReference type="ARBA" id="ARBA00023125"/>
    </source>
</evidence>
<keyword evidence="2" id="KW-0238">DNA-binding</keyword>
<dbReference type="CDD" id="cd00090">
    <property type="entry name" value="HTH_ARSR"/>
    <property type="match status" value="1"/>
</dbReference>
<dbReference type="InterPro" id="IPR036388">
    <property type="entry name" value="WH-like_DNA-bd_sf"/>
</dbReference>
<protein>
    <submittedName>
        <fullName evidence="5">ArsR family transcriptional regulator</fullName>
    </submittedName>
</protein>
<dbReference type="InterPro" id="IPR036390">
    <property type="entry name" value="WH_DNA-bd_sf"/>
</dbReference>
<dbReference type="InterPro" id="IPR001845">
    <property type="entry name" value="HTH_ArsR_DNA-bd_dom"/>
</dbReference>
<dbReference type="Pfam" id="PF12840">
    <property type="entry name" value="HTH_20"/>
    <property type="match status" value="1"/>
</dbReference>
<dbReference type="GO" id="GO:0003677">
    <property type="term" value="F:DNA binding"/>
    <property type="evidence" value="ECO:0007669"/>
    <property type="project" value="UniProtKB-KW"/>
</dbReference>
<evidence type="ECO:0000259" key="4">
    <source>
        <dbReference type="PROSITE" id="PS50987"/>
    </source>
</evidence>
<dbReference type="GO" id="GO:0003700">
    <property type="term" value="F:DNA-binding transcription factor activity"/>
    <property type="evidence" value="ECO:0007669"/>
    <property type="project" value="InterPro"/>
</dbReference>
<gene>
    <name evidence="5" type="ORF">BXY45_14312</name>
</gene>
<dbReference type="PANTHER" id="PTHR43132:SF2">
    <property type="entry name" value="ARSENICAL RESISTANCE OPERON REPRESSOR ARSR-RELATED"/>
    <property type="match status" value="1"/>
</dbReference>
<dbReference type="SMART" id="SM00418">
    <property type="entry name" value="HTH_ARSR"/>
    <property type="match status" value="1"/>
</dbReference>
<proteinExistence type="predicted"/>